<dbReference type="SMART" id="SM00229">
    <property type="entry name" value="RasGEFN"/>
    <property type="match status" value="1"/>
</dbReference>
<dbReference type="InterPro" id="IPR023578">
    <property type="entry name" value="Ras_GEF_dom_sf"/>
</dbReference>
<evidence type="ECO:0000313" key="10">
    <source>
        <dbReference type="Proteomes" id="UP001194696"/>
    </source>
</evidence>
<dbReference type="InterPro" id="IPR001895">
    <property type="entry name" value="RASGEF_cat_dom"/>
</dbReference>
<evidence type="ECO:0000259" key="6">
    <source>
        <dbReference type="PROSITE" id="PS50002"/>
    </source>
</evidence>
<evidence type="ECO:0000256" key="2">
    <source>
        <dbReference type="ARBA" id="ARBA00022658"/>
    </source>
</evidence>
<feature type="compositionally biased region" description="Low complexity" evidence="5">
    <location>
        <begin position="1066"/>
        <end position="1083"/>
    </location>
</feature>
<keyword evidence="1 4" id="KW-0728">SH3 domain</keyword>
<feature type="compositionally biased region" description="Low complexity" evidence="5">
    <location>
        <begin position="1125"/>
        <end position="1136"/>
    </location>
</feature>
<dbReference type="SUPFAM" id="SSF48366">
    <property type="entry name" value="Ras GEF"/>
    <property type="match status" value="1"/>
</dbReference>
<feature type="compositionally biased region" description="Polar residues" evidence="5">
    <location>
        <begin position="1084"/>
        <end position="1094"/>
    </location>
</feature>
<evidence type="ECO:0000313" key="9">
    <source>
        <dbReference type="EMBL" id="KAG0287521.1"/>
    </source>
</evidence>
<dbReference type="Gene3D" id="1.10.840.10">
    <property type="entry name" value="Ras guanine-nucleotide exchange factors catalytic domain"/>
    <property type="match status" value="1"/>
</dbReference>
<feature type="region of interest" description="Disordered" evidence="5">
    <location>
        <begin position="77"/>
        <end position="105"/>
    </location>
</feature>
<protein>
    <recommendedName>
        <fullName evidence="11">Ras GEF</fullName>
    </recommendedName>
</protein>
<feature type="compositionally biased region" description="Basic and acidic residues" evidence="5">
    <location>
        <begin position="916"/>
        <end position="927"/>
    </location>
</feature>
<gene>
    <name evidence="9" type="ORF">BGZ96_008562</name>
</gene>
<dbReference type="InterPro" id="IPR036964">
    <property type="entry name" value="RASGEF_cat_dom_sf"/>
</dbReference>
<organism evidence="9 10">
    <name type="scientific">Linnemannia gamsii</name>
    <dbReference type="NCBI Taxonomy" id="64522"/>
    <lineage>
        <taxon>Eukaryota</taxon>
        <taxon>Fungi</taxon>
        <taxon>Fungi incertae sedis</taxon>
        <taxon>Mucoromycota</taxon>
        <taxon>Mortierellomycotina</taxon>
        <taxon>Mortierellomycetes</taxon>
        <taxon>Mortierellales</taxon>
        <taxon>Mortierellaceae</taxon>
        <taxon>Linnemannia</taxon>
    </lineage>
</organism>
<dbReference type="InterPro" id="IPR036028">
    <property type="entry name" value="SH3-like_dom_sf"/>
</dbReference>
<dbReference type="PROSITE" id="PS50002">
    <property type="entry name" value="SH3"/>
    <property type="match status" value="1"/>
</dbReference>
<feature type="region of interest" description="Disordered" evidence="5">
    <location>
        <begin position="1860"/>
        <end position="1939"/>
    </location>
</feature>
<feature type="region of interest" description="Disordered" evidence="5">
    <location>
        <begin position="784"/>
        <end position="818"/>
    </location>
</feature>
<keyword evidence="2 3" id="KW-0344">Guanine-nucleotide releasing factor</keyword>
<dbReference type="InterPro" id="IPR000651">
    <property type="entry name" value="Ras-like_Gua-exchang_fac_N"/>
</dbReference>
<feature type="compositionally biased region" description="Low complexity" evidence="5">
    <location>
        <begin position="1885"/>
        <end position="1899"/>
    </location>
</feature>
<feature type="compositionally biased region" description="Low complexity" evidence="5">
    <location>
        <begin position="1201"/>
        <end position="1214"/>
    </location>
</feature>
<evidence type="ECO:0000256" key="5">
    <source>
        <dbReference type="SAM" id="MobiDB-lite"/>
    </source>
</evidence>
<dbReference type="Gene3D" id="2.30.30.40">
    <property type="entry name" value="SH3 Domains"/>
    <property type="match status" value="1"/>
</dbReference>
<feature type="domain" description="Ras-GEF" evidence="7">
    <location>
        <begin position="1617"/>
        <end position="1864"/>
    </location>
</feature>
<reference evidence="9 10" key="1">
    <citation type="journal article" date="2020" name="Fungal Divers.">
        <title>Resolving the Mortierellaceae phylogeny through synthesis of multi-gene phylogenetics and phylogenomics.</title>
        <authorList>
            <person name="Vandepol N."/>
            <person name="Liber J."/>
            <person name="Desiro A."/>
            <person name="Na H."/>
            <person name="Kennedy M."/>
            <person name="Barry K."/>
            <person name="Grigoriev I.V."/>
            <person name="Miller A.N."/>
            <person name="O'Donnell K."/>
            <person name="Stajich J.E."/>
            <person name="Bonito G."/>
        </authorList>
    </citation>
    <scope>NUCLEOTIDE SEQUENCE [LARGE SCALE GENOMIC DNA]</scope>
    <source>
        <strain evidence="9 10">AD045</strain>
    </source>
</reference>
<dbReference type="Proteomes" id="UP001194696">
    <property type="component" value="Unassembled WGS sequence"/>
</dbReference>
<feature type="compositionally biased region" description="Basic and acidic residues" evidence="5">
    <location>
        <begin position="1112"/>
        <end position="1124"/>
    </location>
</feature>
<feature type="region of interest" description="Disordered" evidence="5">
    <location>
        <begin position="733"/>
        <end position="772"/>
    </location>
</feature>
<evidence type="ECO:0000256" key="4">
    <source>
        <dbReference type="PROSITE-ProRule" id="PRU00192"/>
    </source>
</evidence>
<dbReference type="PANTHER" id="PTHR23113">
    <property type="entry name" value="GUANINE NUCLEOTIDE EXCHANGE FACTOR"/>
    <property type="match status" value="1"/>
</dbReference>
<feature type="compositionally biased region" description="Polar residues" evidence="5">
    <location>
        <begin position="808"/>
        <end position="817"/>
    </location>
</feature>
<feature type="compositionally biased region" description="Low complexity" evidence="5">
    <location>
        <begin position="759"/>
        <end position="768"/>
    </location>
</feature>
<evidence type="ECO:0000256" key="3">
    <source>
        <dbReference type="PROSITE-ProRule" id="PRU00168"/>
    </source>
</evidence>
<feature type="region of interest" description="Disordered" evidence="5">
    <location>
        <begin position="888"/>
        <end position="934"/>
    </location>
</feature>
<feature type="compositionally biased region" description="Basic and acidic residues" evidence="5">
    <location>
        <begin position="1174"/>
        <end position="1198"/>
    </location>
</feature>
<dbReference type="Pfam" id="PF00018">
    <property type="entry name" value="SH3_1"/>
    <property type="match status" value="1"/>
</dbReference>
<evidence type="ECO:0008006" key="11">
    <source>
        <dbReference type="Google" id="ProtNLM"/>
    </source>
</evidence>
<feature type="region of interest" description="Disordered" evidence="5">
    <location>
        <begin position="564"/>
        <end position="589"/>
    </location>
</feature>
<feature type="domain" description="N-terminal Ras-GEF" evidence="8">
    <location>
        <begin position="1387"/>
        <end position="1518"/>
    </location>
</feature>
<dbReference type="PROSITE" id="PS50212">
    <property type="entry name" value="RASGEF_NTER"/>
    <property type="match status" value="1"/>
</dbReference>
<feature type="compositionally biased region" description="Polar residues" evidence="5">
    <location>
        <begin position="1278"/>
        <end position="1294"/>
    </location>
</feature>
<feature type="region of interest" description="Disordered" evidence="5">
    <location>
        <begin position="26"/>
        <end position="64"/>
    </location>
</feature>
<feature type="region of interest" description="Disordered" evidence="5">
    <location>
        <begin position="984"/>
        <end position="1235"/>
    </location>
</feature>
<feature type="compositionally biased region" description="Low complexity" evidence="5">
    <location>
        <begin position="1545"/>
        <end position="1561"/>
    </location>
</feature>
<dbReference type="InterPro" id="IPR008937">
    <property type="entry name" value="Ras-like_GEF"/>
</dbReference>
<feature type="region of interest" description="Disordered" evidence="5">
    <location>
        <begin position="1776"/>
        <end position="1797"/>
    </location>
</feature>
<name>A0ABQ7K094_9FUNG</name>
<dbReference type="SMART" id="SM00326">
    <property type="entry name" value="SH3"/>
    <property type="match status" value="1"/>
</dbReference>
<feature type="region of interest" description="Disordered" evidence="5">
    <location>
        <begin position="1545"/>
        <end position="1592"/>
    </location>
</feature>
<feature type="compositionally biased region" description="Polar residues" evidence="5">
    <location>
        <begin position="1007"/>
        <end position="1016"/>
    </location>
</feature>
<feature type="compositionally biased region" description="Polar residues" evidence="5">
    <location>
        <begin position="784"/>
        <end position="800"/>
    </location>
</feature>
<sequence>MFSPDTTSSYGTLGILPINVNSNIHHPHHDYNHHDRGSINSHTTSSHRPKQHAFSSPLNLRQHSEGRHTDYSNYIAISSSSSSSNPRPSQTPLQPPKSSHPTTTEVQFIPHSTSTATPVSSHALSLSTTELDSTSWSAGQHNPEFLQQQQLLYQDLSDYLAQTAATTSTTANHDDYTTCTTTEETTYTITAEPQQSTKTSLSTINGTAAQLGGNSYNHSSNNTDTYNSNNEYSDMSTDLAADGDFIVRALHEYHTDSEGHLSFSQFQYIKVRHCDVSGWWFGESENNRGWFPSNRVERVAAVYESEITSEDYDQIRTGLDGVEIQFLGEPVMESLVDSIQLDWGAVDNTVATSSATTHSPAVVGGGRTRAGQLAFPPTQLSMPQPAYGSEGSSTDMESEMFYQHAISSTTSVNTADITYAYSDFVSEVTLYVMELRDATLKSELERYQPIVAKVFSCVKALLIFTNTIARESPVLATYPELARSRRVILRALGKLYSKCRVANGSQTLTTTRQRQFATEKLGIFSGQVLEGITDFATCAREIGLRIRAEAASTHEGELEMVLNAKGEVDTSPPTSNSHGRPRRRVSRANSAKGFKSFNAVRQWKTEHFQKHNAAKKAVEFLLSEYMECLNGNFGSKGLGGIIRTTLQSAQAVEAFYISADDARVRTYFKEDERYIFHKTQLSSTLIELFEFIHIMENVLTVKGPSSEIILNRLMNLASVLLKCLIDLEIPSKAQNSNQEASHSSTKRVSFPLDQEDSHPSPATSPTPSDESLMDAEERHIQQRLATNATPSSKSATSRNTAPARPKHPTTSTISQEFPLTRKFASLNSLNDRYKQQSAGEHHCAEMDSYQLDPEGAYGEAHDLERNNVDFYRANHDSAVVIMSGKNTPHHSIMNGQKGAKPSVPVVEEEEYQVEPSDTRKQQHRSSDDSQDQLEGAIKKDAERTIKALFLPATEAYHQLEQVDAPAPAKLRQRGSMPVQVDPAVALNSRSPPRPVLRPQHSFESRPINPSTRTVRTIRSALAHPAATSRIARSQQGTSGSRSEQALVDLESEEPSPEMTGLGVSMPASARTKKSSSATPSTISNQGASSGTVTRPSGIARVRNPIPVSPRLESSKRMPRRDPSPHSHSPSMNSESRTLNKAGGHTNANLIPGVPPSARRGSEHSIRSEMSLPRKSSESLAMREQRENEPRQDYQDRRQQQHQHQQQYHQQLQQLSQAAGRRGSRASVNGSSLRAEAQVARGDDSLLSGLLTPTTPHIQTFVEGQSARRTVKSQRRESVISNLSVATESSVQSRSGGRPLSPSLRSRNNNQDANSIRGRVSSESTMSLQQQQLTRGGPSPTFHRARQTRTGPTRARLSGEFKHETSSATATPWFLGDDYEAEEVHYNDNGVLVAATLEAFVEMLTTHKNAPDSALVMTFFTTFRLFTSPLELTELLIKRFMMPPPPGLNEHELTIWTQQKQDRVQKRVHIAFKTWLEGYWVTEKDREAFRPITEFVTHEMKKTLPGPAGRLLDMLTQWGNKRRSLCLGGRTQTINKARSHDRLNQFAKDQQQQQADNASSKQFATVKDKSTSRKGLGGLGGRDSTNSRGPPAPAVTKALLNALSSELTMSKVPVTDIKAVELARQITVLVSKLYADIPYLELLNKPTCSRMIQVSNKITEWLIETVVDEQDVKRRVVIVKHWIEVGEECLKMNNFDTLMAITNGIESTPVSRLYNTWEGINKAYLERFLQLKKAISSEANYSAYRNKLKTVQTPCIPFLGLYFKAITYIEDGNSPYKELTPQQNSSSDISSTSQMPPTTPLPILTRKLLRYGRFHQLAKAVQEFRSFQGSYELLEVPRIRDYITKCMETQDPERSYTKSLAIEPRRPAPGHIPGPPGRNGGGQTASGGQSQSQQPQRASGGQKGGIFHSGLSNSEMNGGSAPVKLNKLSFFRKSIRTERS</sequence>
<feature type="compositionally biased region" description="Polar residues" evidence="5">
    <location>
        <begin position="1030"/>
        <end position="1043"/>
    </location>
</feature>
<dbReference type="EMBL" id="JAAAIM010000484">
    <property type="protein sequence ID" value="KAG0287521.1"/>
    <property type="molecule type" value="Genomic_DNA"/>
</dbReference>
<dbReference type="Gene3D" id="1.20.870.10">
    <property type="entry name" value="Son of sevenless (SoS) protein Chain: S domain 1"/>
    <property type="match status" value="1"/>
</dbReference>
<dbReference type="PANTHER" id="PTHR23113:SF354">
    <property type="entry name" value="BUD SITE SELECTION PROTEIN 5"/>
    <property type="match status" value="1"/>
</dbReference>
<feature type="compositionally biased region" description="Polar residues" evidence="5">
    <location>
        <begin position="85"/>
        <end position="105"/>
    </location>
</feature>
<evidence type="ECO:0000256" key="1">
    <source>
        <dbReference type="ARBA" id="ARBA00022443"/>
    </source>
</evidence>
<feature type="compositionally biased region" description="Polar residues" evidence="5">
    <location>
        <begin position="1302"/>
        <end position="1313"/>
    </location>
</feature>
<dbReference type="SUPFAM" id="SSF50044">
    <property type="entry name" value="SH3-domain"/>
    <property type="match status" value="1"/>
</dbReference>
<dbReference type="Pfam" id="PF00618">
    <property type="entry name" value="RasGEF_N"/>
    <property type="match status" value="1"/>
</dbReference>
<feature type="domain" description="SH3" evidence="6">
    <location>
        <begin position="242"/>
        <end position="301"/>
    </location>
</feature>
<feature type="compositionally biased region" description="Polar residues" evidence="5">
    <location>
        <begin position="1320"/>
        <end position="1333"/>
    </location>
</feature>
<dbReference type="PROSITE" id="PS50009">
    <property type="entry name" value="RASGEF_CAT"/>
    <property type="match status" value="1"/>
</dbReference>
<comment type="caution">
    <text evidence="9">The sequence shown here is derived from an EMBL/GenBank/DDBJ whole genome shotgun (WGS) entry which is preliminary data.</text>
</comment>
<keyword evidence="10" id="KW-1185">Reference proteome</keyword>
<accession>A0ABQ7K094</accession>
<dbReference type="CDD" id="cd06224">
    <property type="entry name" value="REM"/>
    <property type="match status" value="1"/>
</dbReference>
<proteinExistence type="predicted"/>
<evidence type="ECO:0000259" key="7">
    <source>
        <dbReference type="PROSITE" id="PS50009"/>
    </source>
</evidence>
<dbReference type="SMART" id="SM00147">
    <property type="entry name" value="RasGEF"/>
    <property type="match status" value="1"/>
</dbReference>
<feature type="compositionally biased region" description="Polar residues" evidence="5">
    <location>
        <begin position="733"/>
        <end position="747"/>
    </location>
</feature>
<dbReference type="InterPro" id="IPR001452">
    <property type="entry name" value="SH3_domain"/>
</dbReference>
<dbReference type="Pfam" id="PF00617">
    <property type="entry name" value="RasGEF"/>
    <property type="match status" value="1"/>
</dbReference>
<evidence type="ECO:0000259" key="8">
    <source>
        <dbReference type="PROSITE" id="PS50212"/>
    </source>
</evidence>
<feature type="region of interest" description="Disordered" evidence="5">
    <location>
        <begin position="1262"/>
        <end position="1352"/>
    </location>
</feature>